<evidence type="ECO:0000256" key="1">
    <source>
        <dbReference type="ARBA" id="ARBA00023242"/>
    </source>
</evidence>
<sequence>MSFNHVYDDSAYIWGSPVLGEWQPLQQWLPAQQQQQPSPAAIDPGLIQGPQLAMPPQEFSSWADPMPAQESLATGVTPTLFDTEVDSSMAEFSLEFDGGMGEPQSQQQQQVVDFDTEVDPSMAEFFRLEFGEAMGELQPQQQAVDFAREESPSIEAILSLEVDEAMAEQQQEQPQQQGVDFAREESPSIEALLSLEVDEAMAEQQQQQPQPPPPPQQQKQCRPATPPLTPVKSTGTSGKKRKADADECGEPSDQGAAKKKRKVASSGNTCSECRRKKAKCELAPDGSGNCTGCVKTGRKCVRDGQDGRTHTTTAGELAASVLDFKRKALCVLYLVWLARTGRLAGPALGVVRGMLGRIDTLSACHMGRGAGRDQGRGRGARGAYRRRPPPLAPSHWPADRLAELASNSSWHLDSPETYGYYDLVQFSSAMMTRAGMKRFTDCVGVDNLPEWDGFGKFDVWVSVEFSAKDGFKSSK</sequence>
<name>A0A0C4EBL6_MAGP6</name>
<evidence type="ECO:0000313" key="6">
    <source>
        <dbReference type="Proteomes" id="UP000011715"/>
    </source>
</evidence>
<evidence type="ECO:0000313" key="5">
    <source>
        <dbReference type="EnsemblFungi" id="MAPG_10068T0"/>
    </source>
</evidence>
<gene>
    <name evidence="4" type="ORF">MAPG_10068</name>
</gene>
<proteinExistence type="predicted"/>
<dbReference type="EnsemblFungi" id="MAPG_10068T0">
    <property type="protein sequence ID" value="MAPG_10068T0"/>
    <property type="gene ID" value="MAPG_10068"/>
</dbReference>
<reference evidence="4" key="3">
    <citation type="submission" date="2011-03" db="EMBL/GenBank/DDBJ databases">
        <title>Annotation of Magnaporthe poae ATCC 64411.</title>
        <authorList>
            <person name="Ma L.-J."/>
            <person name="Dead R."/>
            <person name="Young S.K."/>
            <person name="Zeng Q."/>
            <person name="Gargeya S."/>
            <person name="Fitzgerald M."/>
            <person name="Haas B."/>
            <person name="Abouelleil A."/>
            <person name="Alvarado L."/>
            <person name="Arachchi H.M."/>
            <person name="Berlin A."/>
            <person name="Brown A."/>
            <person name="Chapman S.B."/>
            <person name="Chen Z."/>
            <person name="Dunbar C."/>
            <person name="Freedman E."/>
            <person name="Gearin G."/>
            <person name="Gellesch M."/>
            <person name="Goldberg J."/>
            <person name="Griggs A."/>
            <person name="Gujja S."/>
            <person name="Heiman D."/>
            <person name="Howarth C."/>
            <person name="Larson L."/>
            <person name="Lui A."/>
            <person name="MacDonald P.J.P."/>
            <person name="Mehta T."/>
            <person name="Montmayeur A."/>
            <person name="Murphy C."/>
            <person name="Neiman D."/>
            <person name="Pearson M."/>
            <person name="Priest M."/>
            <person name="Roberts A."/>
            <person name="Saif S."/>
            <person name="Shea T."/>
            <person name="Shenoy N."/>
            <person name="Sisk P."/>
            <person name="Stolte C."/>
            <person name="Sykes S."/>
            <person name="Yandava C."/>
            <person name="Wortman J."/>
            <person name="Nusbaum C."/>
            <person name="Birren B."/>
        </authorList>
    </citation>
    <scope>NUCLEOTIDE SEQUENCE</scope>
    <source>
        <strain evidence="4">ATCC 64411</strain>
    </source>
</reference>
<evidence type="ECO:0000259" key="3">
    <source>
        <dbReference type="PROSITE" id="PS50048"/>
    </source>
</evidence>
<evidence type="ECO:0000313" key="4">
    <source>
        <dbReference type="EMBL" id="KLU91550.1"/>
    </source>
</evidence>
<reference evidence="4" key="2">
    <citation type="submission" date="2010-05" db="EMBL/GenBank/DDBJ databases">
        <title>The Genome Sequence of Magnaporthe poae strain ATCC 64411.</title>
        <authorList>
            <consortium name="The Broad Institute Genome Sequencing Platform"/>
            <consortium name="Broad Institute Genome Sequencing Center for Infectious Disease"/>
            <person name="Ma L.-J."/>
            <person name="Dead R."/>
            <person name="Young S."/>
            <person name="Zeng Q."/>
            <person name="Koehrsen M."/>
            <person name="Alvarado L."/>
            <person name="Berlin A."/>
            <person name="Chapman S.B."/>
            <person name="Chen Z."/>
            <person name="Freedman E."/>
            <person name="Gellesch M."/>
            <person name="Goldberg J."/>
            <person name="Griggs A."/>
            <person name="Gujja S."/>
            <person name="Heilman E.R."/>
            <person name="Heiman D."/>
            <person name="Hepburn T."/>
            <person name="Howarth C."/>
            <person name="Jen D."/>
            <person name="Larson L."/>
            <person name="Mehta T."/>
            <person name="Neiman D."/>
            <person name="Pearson M."/>
            <person name="Roberts A."/>
            <person name="Saif S."/>
            <person name="Shea T."/>
            <person name="Shenoy N."/>
            <person name="Sisk P."/>
            <person name="Stolte C."/>
            <person name="Sykes S."/>
            <person name="Walk T."/>
            <person name="White J."/>
            <person name="Yandava C."/>
            <person name="Haas B."/>
            <person name="Nusbaum C."/>
            <person name="Birren B."/>
        </authorList>
    </citation>
    <scope>NUCLEOTIDE SEQUENCE</scope>
    <source>
        <strain evidence="4">ATCC 64411</strain>
    </source>
</reference>
<dbReference type="GO" id="GO:0008270">
    <property type="term" value="F:zinc ion binding"/>
    <property type="evidence" value="ECO:0007669"/>
    <property type="project" value="InterPro"/>
</dbReference>
<dbReference type="PROSITE" id="PS00463">
    <property type="entry name" value="ZN2_CY6_FUNGAL_1"/>
    <property type="match status" value="1"/>
</dbReference>
<reference evidence="5" key="5">
    <citation type="submission" date="2015-06" db="UniProtKB">
        <authorList>
            <consortium name="EnsemblFungi"/>
        </authorList>
    </citation>
    <scope>IDENTIFICATION</scope>
    <source>
        <strain evidence="5">ATCC 64411</strain>
    </source>
</reference>
<dbReference type="SUPFAM" id="SSF57701">
    <property type="entry name" value="Zn2/Cys6 DNA-binding domain"/>
    <property type="match status" value="1"/>
</dbReference>
<dbReference type="GO" id="GO:0000981">
    <property type="term" value="F:DNA-binding transcription factor activity, RNA polymerase II-specific"/>
    <property type="evidence" value="ECO:0007669"/>
    <property type="project" value="InterPro"/>
</dbReference>
<dbReference type="InterPro" id="IPR036864">
    <property type="entry name" value="Zn2-C6_fun-type_DNA-bd_sf"/>
</dbReference>
<reference evidence="5" key="4">
    <citation type="journal article" date="2015" name="G3 (Bethesda)">
        <title>Genome sequences of three phytopathogenic species of the Magnaporthaceae family of fungi.</title>
        <authorList>
            <person name="Okagaki L.H."/>
            <person name="Nunes C.C."/>
            <person name="Sailsbery J."/>
            <person name="Clay B."/>
            <person name="Brown D."/>
            <person name="John T."/>
            <person name="Oh Y."/>
            <person name="Young N."/>
            <person name="Fitzgerald M."/>
            <person name="Haas B.J."/>
            <person name="Zeng Q."/>
            <person name="Young S."/>
            <person name="Adiconis X."/>
            <person name="Fan L."/>
            <person name="Levin J.Z."/>
            <person name="Mitchell T.K."/>
            <person name="Okubara P.A."/>
            <person name="Farman M.L."/>
            <person name="Kohn L.M."/>
            <person name="Birren B."/>
            <person name="Ma L.-J."/>
            <person name="Dean R.A."/>
        </authorList>
    </citation>
    <scope>NUCLEOTIDE SEQUENCE</scope>
    <source>
        <strain evidence="5">ATCC 64411 / 73-15</strain>
    </source>
</reference>
<dbReference type="Proteomes" id="UP000011715">
    <property type="component" value="Unassembled WGS sequence"/>
</dbReference>
<dbReference type="AlphaFoldDB" id="A0A0C4EBL6"/>
<organism evidence="5 6">
    <name type="scientific">Magnaporthiopsis poae (strain ATCC 64411 / 73-15)</name>
    <name type="common">Kentucky bluegrass fungus</name>
    <name type="synonym">Magnaporthe poae</name>
    <dbReference type="NCBI Taxonomy" id="644358"/>
    <lineage>
        <taxon>Eukaryota</taxon>
        <taxon>Fungi</taxon>
        <taxon>Dikarya</taxon>
        <taxon>Ascomycota</taxon>
        <taxon>Pezizomycotina</taxon>
        <taxon>Sordariomycetes</taxon>
        <taxon>Sordariomycetidae</taxon>
        <taxon>Magnaporthales</taxon>
        <taxon>Magnaporthaceae</taxon>
        <taxon>Magnaporthiopsis</taxon>
    </lineage>
</organism>
<dbReference type="EMBL" id="GL876977">
    <property type="protein sequence ID" value="KLU91550.1"/>
    <property type="molecule type" value="Genomic_DNA"/>
</dbReference>
<keyword evidence="1" id="KW-0539">Nucleus</keyword>
<evidence type="ECO:0000256" key="2">
    <source>
        <dbReference type="SAM" id="MobiDB-lite"/>
    </source>
</evidence>
<feature type="region of interest" description="Disordered" evidence="2">
    <location>
        <begin position="200"/>
        <end position="261"/>
    </location>
</feature>
<dbReference type="InterPro" id="IPR001138">
    <property type="entry name" value="Zn2Cys6_DnaBD"/>
</dbReference>
<dbReference type="OrthoDB" id="3362851at2759"/>
<dbReference type="CDD" id="cd00067">
    <property type="entry name" value="GAL4"/>
    <property type="match status" value="1"/>
</dbReference>
<reference evidence="6" key="1">
    <citation type="submission" date="2010-05" db="EMBL/GenBank/DDBJ databases">
        <title>The genome sequence of Magnaporthe poae strain ATCC 64411.</title>
        <authorList>
            <person name="Ma L.-J."/>
            <person name="Dead R."/>
            <person name="Young S."/>
            <person name="Zeng Q."/>
            <person name="Koehrsen M."/>
            <person name="Alvarado L."/>
            <person name="Berlin A."/>
            <person name="Chapman S.B."/>
            <person name="Chen Z."/>
            <person name="Freedman E."/>
            <person name="Gellesch M."/>
            <person name="Goldberg J."/>
            <person name="Griggs A."/>
            <person name="Gujja S."/>
            <person name="Heilman E.R."/>
            <person name="Heiman D."/>
            <person name="Hepburn T."/>
            <person name="Howarth C."/>
            <person name="Jen D."/>
            <person name="Larson L."/>
            <person name="Mehta T."/>
            <person name="Neiman D."/>
            <person name="Pearson M."/>
            <person name="Roberts A."/>
            <person name="Saif S."/>
            <person name="Shea T."/>
            <person name="Shenoy N."/>
            <person name="Sisk P."/>
            <person name="Stolte C."/>
            <person name="Sykes S."/>
            <person name="Walk T."/>
            <person name="White J."/>
            <person name="Yandava C."/>
            <person name="Haas B."/>
            <person name="Nusbaum C."/>
            <person name="Birren B."/>
        </authorList>
    </citation>
    <scope>NUCLEOTIDE SEQUENCE [LARGE SCALE GENOMIC DNA]</scope>
    <source>
        <strain evidence="6">ATCC 64411 / 73-15</strain>
    </source>
</reference>
<dbReference type="eggNOG" id="ENOG502RENP">
    <property type="taxonomic scope" value="Eukaryota"/>
</dbReference>
<keyword evidence="6" id="KW-1185">Reference proteome</keyword>
<dbReference type="EMBL" id="ADBL01002583">
    <property type="status" value="NOT_ANNOTATED_CDS"/>
    <property type="molecule type" value="Genomic_DNA"/>
</dbReference>
<dbReference type="PROSITE" id="PS50048">
    <property type="entry name" value="ZN2_CY6_FUNGAL_2"/>
    <property type="match status" value="1"/>
</dbReference>
<dbReference type="VEuPathDB" id="FungiDB:MAPG_10068"/>
<feature type="region of interest" description="Disordered" evidence="2">
    <location>
        <begin position="369"/>
        <end position="392"/>
    </location>
</feature>
<dbReference type="Gene3D" id="4.10.240.10">
    <property type="entry name" value="Zn(2)-C6 fungal-type DNA-binding domain"/>
    <property type="match status" value="1"/>
</dbReference>
<dbReference type="EMBL" id="ADBL01002582">
    <property type="status" value="NOT_ANNOTATED_CDS"/>
    <property type="molecule type" value="Genomic_DNA"/>
</dbReference>
<feature type="domain" description="Zn(2)-C6 fungal-type" evidence="3">
    <location>
        <begin position="269"/>
        <end position="302"/>
    </location>
</feature>
<accession>A0A0C4EBL6</accession>
<protein>
    <recommendedName>
        <fullName evidence="3">Zn(2)-C6 fungal-type domain-containing protein</fullName>
    </recommendedName>
</protein>